<dbReference type="Proteomes" id="UP001208570">
    <property type="component" value="Unassembled WGS sequence"/>
</dbReference>
<evidence type="ECO:0000256" key="4">
    <source>
        <dbReference type="ARBA" id="ARBA00004395"/>
    </source>
</evidence>
<evidence type="ECO:0000256" key="10">
    <source>
        <dbReference type="ARBA" id="ARBA00014183"/>
    </source>
</evidence>
<protein>
    <recommendedName>
        <fullName evidence="10">Target of rapamycin complex 2 subunit MAPKAP1</fullName>
    </recommendedName>
    <alternativeName>
        <fullName evidence="22">Stress-activated map kinase-interacting protein 1</fullName>
    </alternativeName>
</protein>
<keyword evidence="17" id="KW-0496">Mitochondrion</keyword>
<keyword evidence="13" id="KW-0967">Endosome</keyword>
<sequence>MIIIMAMMDNAAFLINHIRNSFITSDDTGMCEVILEAEQKPDLWCVSIGESCQTNDEIGIDAELPHSYDILADMAFDSHRRRSNTAQRLEKLKREKQKQSKIKHVPWKTVNHSVDEMGEFFEKKEVPKSDVTKKKSLLSVQLQQVSTVSDNPFINYAKYDGRSGSGVPTKKIQIFLTMAPEEDRSYPMMVVTLATAKVQDLIGLICWQYYTENRSPLLTRHIEAFSLHIAEDDGEVDMDFPALDNKEPISKFGFYKLALVQKLLSETPPKFGVMVNIDMQHRGIYQIPLEAETILMKDLLDQVLIKHGLHQRPGLEYKLEKQCEPGKAIDTSLQLDAMGTYDFFLIRENSARRRSEGDISPSSVSEMAKSLSSMHYQSFVVNMVHKLRTNKEVQIGISGDKIEIDPLSTKGLFKSKPKPVTIDIEDIAACLLTESKHQGKCTFRLVHQVNHEFKHHDFECETSMGREIVQKVNNIIEMRSSPVRKDYKTLKEKKQQKKIILGL</sequence>
<evidence type="ECO:0000259" key="24">
    <source>
        <dbReference type="Pfam" id="PF16978"/>
    </source>
</evidence>
<evidence type="ECO:0000256" key="20">
    <source>
        <dbReference type="ARBA" id="ARBA00023242"/>
    </source>
</evidence>
<comment type="subcellular location">
    <subcellularLocation>
        <location evidence="2">Cell membrane</location>
        <topology evidence="2">Peripheral membrane protein</topology>
    </subcellularLocation>
    <subcellularLocation>
        <location evidence="7">Cytoplasm</location>
        <location evidence="7">Perinuclear region</location>
    </subcellularLocation>
    <subcellularLocation>
        <location evidence="3">Early endosome membrane</location>
        <topology evidence="3">Peripheral membrane protein</topology>
    </subcellularLocation>
    <subcellularLocation>
        <location evidence="5">Endoplasmic reticulum membrane</location>
        <topology evidence="5">Peripheral membrane protein</topology>
    </subcellularLocation>
    <subcellularLocation>
        <location evidence="4">Golgi apparatus membrane</location>
        <topology evidence="4">Peripheral membrane protein</topology>
    </subcellularLocation>
    <subcellularLocation>
        <location evidence="8">Late endosome membrane</location>
        <topology evidence="8">Peripheral membrane protein</topology>
    </subcellularLocation>
    <subcellularLocation>
        <location evidence="21">Lysosome membrane</location>
        <topology evidence="21">Peripheral membrane protein</topology>
    </subcellularLocation>
    <subcellularLocation>
        <location evidence="6">Mitochondrion outer membrane</location>
        <topology evidence="6">Peripheral membrane protein</topology>
    </subcellularLocation>
    <subcellularLocation>
        <location evidence="1">Nucleus</location>
    </subcellularLocation>
</comment>
<comment type="caution">
    <text evidence="27">The sequence shown here is derived from an EMBL/GenBank/DDBJ whole genome shotgun (WGS) entry which is preliminary data.</text>
</comment>
<evidence type="ECO:0000256" key="21">
    <source>
        <dbReference type="ARBA" id="ARBA00023765"/>
    </source>
</evidence>
<dbReference type="PANTHER" id="PTHR13335:SF1">
    <property type="entry name" value="TARGET OF RAPAMYCIN COMPLEX 2 SUBUNIT MAPKAP1"/>
    <property type="match status" value="1"/>
</dbReference>
<feature type="domain" description="SIN1-type PH" evidence="25">
    <location>
        <begin position="375"/>
        <end position="478"/>
    </location>
</feature>
<evidence type="ECO:0000256" key="2">
    <source>
        <dbReference type="ARBA" id="ARBA00004202"/>
    </source>
</evidence>
<evidence type="ECO:0000259" key="26">
    <source>
        <dbReference type="Pfam" id="PF25322"/>
    </source>
</evidence>
<dbReference type="Pfam" id="PF16978">
    <property type="entry name" value="CRIM"/>
    <property type="match status" value="1"/>
</dbReference>
<keyword evidence="28" id="KW-1185">Reference proteome</keyword>
<dbReference type="GO" id="GO:0031902">
    <property type="term" value="C:late endosome membrane"/>
    <property type="evidence" value="ECO:0007669"/>
    <property type="project" value="UniProtKB-SubCell"/>
</dbReference>
<keyword evidence="11" id="KW-1003">Cell membrane</keyword>
<evidence type="ECO:0000259" key="23">
    <source>
        <dbReference type="Pfam" id="PF05422"/>
    </source>
</evidence>
<keyword evidence="14" id="KW-1000">Mitochondrion outer membrane</keyword>
<dbReference type="GO" id="GO:0005765">
    <property type="term" value="C:lysosomal membrane"/>
    <property type="evidence" value="ECO:0007669"/>
    <property type="project" value="UniProtKB-SubCell"/>
</dbReference>
<dbReference type="FunFam" id="2.30.29.30:FF:000585">
    <property type="entry name" value="target of rapamycin complex 2 subunit MAPKAP1 isoform X3"/>
    <property type="match status" value="1"/>
</dbReference>
<keyword evidence="16" id="KW-0333">Golgi apparatus</keyword>
<feature type="domain" description="CRIM" evidence="24">
    <location>
        <begin position="135"/>
        <end position="262"/>
    </location>
</feature>
<dbReference type="InterPro" id="IPR031313">
    <property type="entry name" value="Sin1_PH_dom"/>
</dbReference>
<dbReference type="GO" id="GO:0038203">
    <property type="term" value="P:TORC2 signaling"/>
    <property type="evidence" value="ECO:0007669"/>
    <property type="project" value="TreeGrafter"/>
</dbReference>
<reference evidence="27" key="1">
    <citation type="journal article" date="2023" name="Mol. Biol. Evol.">
        <title>Third-Generation Sequencing Reveals the Adaptive Role of the Epigenome in Three Deep-Sea Polychaetes.</title>
        <authorList>
            <person name="Perez M."/>
            <person name="Aroh O."/>
            <person name="Sun Y."/>
            <person name="Lan Y."/>
            <person name="Juniper S.K."/>
            <person name="Young C.R."/>
            <person name="Angers B."/>
            <person name="Qian P.Y."/>
        </authorList>
    </citation>
    <scope>NUCLEOTIDE SEQUENCE</scope>
    <source>
        <strain evidence="27">P08H-3</strain>
    </source>
</reference>
<keyword evidence="18" id="KW-0472">Membrane</keyword>
<dbReference type="InterPro" id="IPR031567">
    <property type="entry name" value="CRIM_dom"/>
</dbReference>
<dbReference type="Pfam" id="PF25322">
    <property type="entry name" value="RBD_SIN1"/>
    <property type="match status" value="1"/>
</dbReference>
<evidence type="ECO:0000256" key="5">
    <source>
        <dbReference type="ARBA" id="ARBA00004406"/>
    </source>
</evidence>
<keyword evidence="12" id="KW-0963">Cytoplasm</keyword>
<dbReference type="GO" id="GO:0005546">
    <property type="term" value="F:phosphatidylinositol-4,5-bisphosphate binding"/>
    <property type="evidence" value="ECO:0007669"/>
    <property type="project" value="TreeGrafter"/>
</dbReference>
<dbReference type="InterPro" id="IPR057339">
    <property type="entry name" value="RBD_SIN1"/>
</dbReference>
<feature type="domain" description="Sin1 N-terminal" evidence="23">
    <location>
        <begin position="61"/>
        <end position="126"/>
    </location>
</feature>
<evidence type="ECO:0000259" key="25">
    <source>
        <dbReference type="Pfam" id="PF16979"/>
    </source>
</evidence>
<dbReference type="Pfam" id="PF16979">
    <property type="entry name" value="SIN1_PH"/>
    <property type="match status" value="1"/>
</dbReference>
<dbReference type="Pfam" id="PF05422">
    <property type="entry name" value="SIN1"/>
    <property type="match status" value="1"/>
</dbReference>
<keyword evidence="20" id="KW-0539">Nucleus</keyword>
<evidence type="ECO:0000313" key="28">
    <source>
        <dbReference type="Proteomes" id="UP001208570"/>
    </source>
</evidence>
<dbReference type="GO" id="GO:0031932">
    <property type="term" value="C:TORC2 complex"/>
    <property type="evidence" value="ECO:0007669"/>
    <property type="project" value="InterPro"/>
</dbReference>
<evidence type="ECO:0000256" key="7">
    <source>
        <dbReference type="ARBA" id="ARBA00004556"/>
    </source>
</evidence>
<evidence type="ECO:0000256" key="14">
    <source>
        <dbReference type="ARBA" id="ARBA00022787"/>
    </source>
</evidence>
<proteinExistence type="inferred from homology"/>
<dbReference type="AlphaFoldDB" id="A0AAD9N9N4"/>
<evidence type="ECO:0000256" key="9">
    <source>
        <dbReference type="ARBA" id="ARBA00009407"/>
    </source>
</evidence>
<dbReference type="GO" id="GO:0005741">
    <property type="term" value="C:mitochondrial outer membrane"/>
    <property type="evidence" value="ECO:0007669"/>
    <property type="project" value="UniProtKB-SubCell"/>
</dbReference>
<evidence type="ECO:0000256" key="17">
    <source>
        <dbReference type="ARBA" id="ARBA00023128"/>
    </source>
</evidence>
<comment type="similarity">
    <text evidence="9">Belongs to the SIN1 family.</text>
</comment>
<evidence type="ECO:0000256" key="8">
    <source>
        <dbReference type="ARBA" id="ARBA00004633"/>
    </source>
</evidence>
<evidence type="ECO:0000313" key="27">
    <source>
        <dbReference type="EMBL" id="KAK2159219.1"/>
    </source>
</evidence>
<dbReference type="GO" id="GO:0000139">
    <property type="term" value="C:Golgi membrane"/>
    <property type="evidence" value="ECO:0007669"/>
    <property type="project" value="UniProtKB-SubCell"/>
</dbReference>
<evidence type="ECO:0000256" key="18">
    <source>
        <dbReference type="ARBA" id="ARBA00023136"/>
    </source>
</evidence>
<dbReference type="GO" id="GO:0005886">
    <property type="term" value="C:plasma membrane"/>
    <property type="evidence" value="ECO:0007669"/>
    <property type="project" value="UniProtKB-SubCell"/>
</dbReference>
<evidence type="ECO:0000256" key="22">
    <source>
        <dbReference type="ARBA" id="ARBA00031431"/>
    </source>
</evidence>
<dbReference type="EMBL" id="JAODUP010000156">
    <property type="protein sequence ID" value="KAK2159219.1"/>
    <property type="molecule type" value="Genomic_DNA"/>
</dbReference>
<accession>A0AAD9N9N4</accession>
<evidence type="ECO:0000256" key="1">
    <source>
        <dbReference type="ARBA" id="ARBA00004123"/>
    </source>
</evidence>
<dbReference type="GO" id="GO:0030674">
    <property type="term" value="F:protein-macromolecule adaptor activity"/>
    <property type="evidence" value="ECO:0007669"/>
    <property type="project" value="UniProtKB-ARBA"/>
</dbReference>
<dbReference type="GO" id="GO:0048471">
    <property type="term" value="C:perinuclear region of cytoplasm"/>
    <property type="evidence" value="ECO:0007669"/>
    <property type="project" value="UniProtKB-SubCell"/>
</dbReference>
<evidence type="ECO:0000256" key="6">
    <source>
        <dbReference type="ARBA" id="ARBA00004450"/>
    </source>
</evidence>
<evidence type="ECO:0000256" key="15">
    <source>
        <dbReference type="ARBA" id="ARBA00022824"/>
    </source>
</evidence>
<evidence type="ECO:0000256" key="13">
    <source>
        <dbReference type="ARBA" id="ARBA00022753"/>
    </source>
</evidence>
<dbReference type="GO" id="GO:0005789">
    <property type="term" value="C:endoplasmic reticulum membrane"/>
    <property type="evidence" value="ECO:0007669"/>
    <property type="project" value="UniProtKB-SubCell"/>
</dbReference>
<dbReference type="PANTHER" id="PTHR13335">
    <property type="entry name" value="TARGET OF RAPAMYCIN COMPLEX 2 SUBUNIT MAPKAP1"/>
    <property type="match status" value="1"/>
</dbReference>
<keyword evidence="19" id="KW-0458">Lysosome</keyword>
<dbReference type="InterPro" id="IPR011993">
    <property type="entry name" value="PH-like_dom_sf"/>
</dbReference>
<evidence type="ECO:0000256" key="11">
    <source>
        <dbReference type="ARBA" id="ARBA00022475"/>
    </source>
</evidence>
<evidence type="ECO:0000256" key="12">
    <source>
        <dbReference type="ARBA" id="ARBA00022490"/>
    </source>
</evidence>
<evidence type="ECO:0000256" key="19">
    <source>
        <dbReference type="ARBA" id="ARBA00023228"/>
    </source>
</evidence>
<gene>
    <name evidence="27" type="ORF">LSH36_156g07027</name>
</gene>
<evidence type="ECO:0000256" key="3">
    <source>
        <dbReference type="ARBA" id="ARBA00004220"/>
    </source>
</evidence>
<dbReference type="GO" id="GO:0005634">
    <property type="term" value="C:nucleus"/>
    <property type="evidence" value="ECO:0007669"/>
    <property type="project" value="UniProtKB-SubCell"/>
</dbReference>
<dbReference type="InterPro" id="IPR008828">
    <property type="entry name" value="Sin1/Avo1"/>
</dbReference>
<dbReference type="InterPro" id="IPR032679">
    <property type="entry name" value="Sin1_N"/>
</dbReference>
<organism evidence="27 28">
    <name type="scientific">Paralvinella palmiformis</name>
    <dbReference type="NCBI Taxonomy" id="53620"/>
    <lineage>
        <taxon>Eukaryota</taxon>
        <taxon>Metazoa</taxon>
        <taxon>Spiralia</taxon>
        <taxon>Lophotrochozoa</taxon>
        <taxon>Annelida</taxon>
        <taxon>Polychaeta</taxon>
        <taxon>Sedentaria</taxon>
        <taxon>Canalipalpata</taxon>
        <taxon>Terebellida</taxon>
        <taxon>Terebelliformia</taxon>
        <taxon>Alvinellidae</taxon>
        <taxon>Paralvinella</taxon>
    </lineage>
</organism>
<dbReference type="Gene3D" id="2.30.29.30">
    <property type="entry name" value="Pleckstrin-homology domain (PH domain)/Phosphotyrosine-binding domain (PTB)"/>
    <property type="match status" value="1"/>
</dbReference>
<feature type="domain" description="Target of rapamycin complex 2 subunit MAPKAP1-like Ras-binding" evidence="26">
    <location>
        <begin position="282"/>
        <end position="347"/>
    </location>
</feature>
<dbReference type="GO" id="GO:0031901">
    <property type="term" value="C:early endosome membrane"/>
    <property type="evidence" value="ECO:0007669"/>
    <property type="project" value="UniProtKB-SubCell"/>
</dbReference>
<evidence type="ECO:0000256" key="16">
    <source>
        <dbReference type="ARBA" id="ARBA00023034"/>
    </source>
</evidence>
<name>A0AAD9N9N4_9ANNE</name>
<keyword evidence="15" id="KW-0256">Endoplasmic reticulum</keyword>